<accession>A0A822WLF3</accession>
<organism evidence="2 3">
    <name type="scientific">Enterobacter bugandensis</name>
    <dbReference type="NCBI Taxonomy" id="881260"/>
    <lineage>
        <taxon>Bacteria</taxon>
        <taxon>Pseudomonadati</taxon>
        <taxon>Pseudomonadota</taxon>
        <taxon>Gammaproteobacteria</taxon>
        <taxon>Enterobacterales</taxon>
        <taxon>Enterobacteriaceae</taxon>
        <taxon>Enterobacter</taxon>
    </lineage>
</organism>
<dbReference type="InterPro" id="IPR041687">
    <property type="entry name" value="HTH_46"/>
</dbReference>
<dbReference type="Pfam" id="PF15977">
    <property type="entry name" value="HTH_46"/>
    <property type="match status" value="1"/>
</dbReference>
<reference evidence="2 3" key="1">
    <citation type="submission" date="2016-03" db="EMBL/GenBank/DDBJ databases">
        <authorList>
            <consortium name="Pathogen Informatics"/>
        </authorList>
    </citation>
    <scope>NUCLEOTIDE SEQUENCE [LARGE SCALE GENOMIC DNA]</scope>
    <source>
        <strain evidence="3">e1527</strain>
    </source>
</reference>
<comment type="caution">
    <text evidence="2">The sequence shown here is derived from an EMBL/GenBank/DDBJ whole genome shotgun (WGS) entry which is preliminary data.</text>
</comment>
<evidence type="ECO:0000313" key="3">
    <source>
        <dbReference type="Proteomes" id="UP000076063"/>
    </source>
</evidence>
<dbReference type="InterPro" id="IPR014710">
    <property type="entry name" value="RmlC-like_jellyroll"/>
</dbReference>
<dbReference type="RefSeq" id="WP_047368376.1">
    <property type="nucleotide sequence ID" value="NZ_AP022508.1"/>
</dbReference>
<name>A0A822WLF3_9ENTR</name>
<dbReference type="EMBL" id="FJZI01000001">
    <property type="protein sequence ID" value="CZX01161.1"/>
    <property type="molecule type" value="Genomic_DNA"/>
</dbReference>
<proteinExistence type="predicted"/>
<protein>
    <submittedName>
        <fullName evidence="2">Cyclic nucleotide-binding domain-containing protein</fullName>
    </submittedName>
</protein>
<gene>
    <name evidence="2" type="ORF">SAMEA2273372_00221</name>
</gene>
<feature type="domain" description="IprA winged helix-turn-helix" evidence="1">
    <location>
        <begin position="151"/>
        <end position="217"/>
    </location>
</feature>
<evidence type="ECO:0000313" key="2">
    <source>
        <dbReference type="EMBL" id="CZX01161.1"/>
    </source>
</evidence>
<evidence type="ECO:0000259" key="1">
    <source>
        <dbReference type="Pfam" id="PF15977"/>
    </source>
</evidence>
<dbReference type="AlphaFoldDB" id="A0A822WLF3"/>
<sequence>MNTKMSTGEITEVTPAHAFKPVDDINKIIEQIAPFATRFNANKGEVLRYHSGKKRTCYILHQGGVTLNRRGDGMVLNSEQATFIMGISNQFSQTENLYVRVNENAVMSRLSLERFNLLIESFGLWESLCKLVIYTASRVYEHCTLISQMSSYEIIRFQLLELMNESERIRSNITAANYIQSRTYLSRSGIMRILAELRDTGCVELKRGILISINHLPLKY</sequence>
<dbReference type="Proteomes" id="UP000076063">
    <property type="component" value="Unassembled WGS sequence"/>
</dbReference>
<dbReference type="Gene3D" id="2.60.120.10">
    <property type="entry name" value="Jelly Rolls"/>
    <property type="match status" value="1"/>
</dbReference>